<sequence>MRGSKHRSIADALLMFWVKLKTNLTYNQIGILFNYDTSSEDRRKRVSDSCDAVMDCLLKHFVPNFLGLNRVTYQQALAHDTIYSKTFFGNGFKFTWDATYFFVNKSSDHVLQKKTYSGQKKRHYVKMMSVTLSDGYVLDTSGPYPGSKNDAQIAEHITKVNEHLAKCCGNDAVAIVDRGFDRVRTVFEDLDFLCDGNDYYIMPFRNGTGFTFCSGNYGYNLPCQNGSRYDPLIGCAGANTAACSSNPCLNGGRCIQIENEYKCLCPAYFEGEH</sequence>
<dbReference type="Pfam" id="PF13359">
    <property type="entry name" value="DDE_Tnp_4"/>
    <property type="match status" value="1"/>
</dbReference>
<dbReference type="EMBL" id="CAJOBC010080070">
    <property type="protein sequence ID" value="CAF4271496.1"/>
    <property type="molecule type" value="Genomic_DNA"/>
</dbReference>
<evidence type="ECO:0000256" key="3">
    <source>
        <dbReference type="ARBA" id="ARBA00022723"/>
    </source>
</evidence>
<keyword evidence="4" id="KW-0732">Signal</keyword>
<evidence type="ECO:0000256" key="8">
    <source>
        <dbReference type="PROSITE-ProRule" id="PRU00076"/>
    </source>
</evidence>
<evidence type="ECO:0000313" key="10">
    <source>
        <dbReference type="EMBL" id="CAF1378681.1"/>
    </source>
</evidence>
<reference evidence="10" key="1">
    <citation type="submission" date="2021-02" db="EMBL/GenBank/DDBJ databases">
        <authorList>
            <person name="Nowell W R."/>
        </authorList>
    </citation>
    <scope>NUCLEOTIDE SEQUENCE</scope>
</reference>
<keyword evidence="2 8" id="KW-0245">EGF-like domain</keyword>
<dbReference type="Gene3D" id="2.10.25.10">
    <property type="entry name" value="Laminin"/>
    <property type="match status" value="1"/>
</dbReference>
<evidence type="ECO:0000313" key="12">
    <source>
        <dbReference type="Proteomes" id="UP000663829"/>
    </source>
</evidence>
<dbReference type="GO" id="GO:0046872">
    <property type="term" value="F:metal ion binding"/>
    <property type="evidence" value="ECO:0007669"/>
    <property type="project" value="UniProtKB-KW"/>
</dbReference>
<evidence type="ECO:0000256" key="4">
    <source>
        <dbReference type="ARBA" id="ARBA00022729"/>
    </source>
</evidence>
<protein>
    <recommendedName>
        <fullName evidence="9">EGF-like domain-containing protein</fullName>
    </recommendedName>
</protein>
<dbReference type="Proteomes" id="UP000663829">
    <property type="component" value="Unassembled WGS sequence"/>
</dbReference>
<evidence type="ECO:0000256" key="2">
    <source>
        <dbReference type="ARBA" id="ARBA00022536"/>
    </source>
</evidence>
<evidence type="ECO:0000256" key="7">
    <source>
        <dbReference type="ARBA" id="ARBA00023180"/>
    </source>
</evidence>
<dbReference type="AlphaFoldDB" id="A0A815J7R2"/>
<keyword evidence="3" id="KW-0479">Metal-binding</keyword>
<keyword evidence="7" id="KW-0325">Glycoprotein</keyword>
<keyword evidence="6" id="KW-1015">Disulfide bond</keyword>
<name>A0A815J7R2_9BILA</name>
<evidence type="ECO:0000313" key="11">
    <source>
        <dbReference type="EMBL" id="CAF4271496.1"/>
    </source>
</evidence>
<comment type="cofactor">
    <cofactor evidence="1">
        <name>a divalent metal cation</name>
        <dbReference type="ChEBI" id="CHEBI:60240"/>
    </cofactor>
</comment>
<dbReference type="InterPro" id="IPR027806">
    <property type="entry name" value="HARBI1_dom"/>
</dbReference>
<evidence type="ECO:0000256" key="6">
    <source>
        <dbReference type="ARBA" id="ARBA00023157"/>
    </source>
</evidence>
<evidence type="ECO:0000256" key="1">
    <source>
        <dbReference type="ARBA" id="ARBA00001968"/>
    </source>
</evidence>
<dbReference type="EMBL" id="CAJNOQ010016318">
    <property type="protein sequence ID" value="CAF1378681.1"/>
    <property type="molecule type" value="Genomic_DNA"/>
</dbReference>
<dbReference type="FunFam" id="2.10.25.10:FF:000012">
    <property type="entry name" value="Delta-like protein"/>
    <property type="match status" value="1"/>
</dbReference>
<dbReference type="PROSITE" id="PS50026">
    <property type="entry name" value="EGF_3"/>
    <property type="match status" value="1"/>
</dbReference>
<accession>A0A815J7R2</accession>
<dbReference type="OrthoDB" id="283575at2759"/>
<dbReference type="InterPro" id="IPR000742">
    <property type="entry name" value="EGF"/>
</dbReference>
<dbReference type="Proteomes" id="UP000681722">
    <property type="component" value="Unassembled WGS sequence"/>
</dbReference>
<gene>
    <name evidence="10" type="ORF">GPM918_LOCUS32221</name>
    <name evidence="11" type="ORF">SRO942_LOCUS32885</name>
</gene>
<proteinExistence type="predicted"/>
<dbReference type="Pfam" id="PF00008">
    <property type="entry name" value="EGF"/>
    <property type="match status" value="1"/>
</dbReference>
<feature type="non-terminal residue" evidence="10">
    <location>
        <position position="1"/>
    </location>
</feature>
<dbReference type="CDD" id="cd00054">
    <property type="entry name" value="EGF_CA"/>
    <property type="match status" value="1"/>
</dbReference>
<feature type="domain" description="EGF-like" evidence="9">
    <location>
        <begin position="239"/>
        <end position="272"/>
    </location>
</feature>
<dbReference type="SUPFAM" id="SSF57196">
    <property type="entry name" value="EGF/Laminin"/>
    <property type="match status" value="1"/>
</dbReference>
<keyword evidence="5" id="KW-0677">Repeat</keyword>
<evidence type="ECO:0000259" key="9">
    <source>
        <dbReference type="PROSITE" id="PS50026"/>
    </source>
</evidence>
<keyword evidence="12" id="KW-1185">Reference proteome</keyword>
<evidence type="ECO:0000256" key="5">
    <source>
        <dbReference type="ARBA" id="ARBA00022737"/>
    </source>
</evidence>
<organism evidence="10 12">
    <name type="scientific">Didymodactylos carnosus</name>
    <dbReference type="NCBI Taxonomy" id="1234261"/>
    <lineage>
        <taxon>Eukaryota</taxon>
        <taxon>Metazoa</taxon>
        <taxon>Spiralia</taxon>
        <taxon>Gnathifera</taxon>
        <taxon>Rotifera</taxon>
        <taxon>Eurotatoria</taxon>
        <taxon>Bdelloidea</taxon>
        <taxon>Philodinida</taxon>
        <taxon>Philodinidae</taxon>
        <taxon>Didymodactylos</taxon>
    </lineage>
</organism>
<comment type="caution">
    <text evidence="8">Lacks conserved residue(s) required for the propagation of feature annotation.</text>
</comment>
<comment type="caution">
    <text evidence="10">The sequence shown here is derived from an EMBL/GenBank/DDBJ whole genome shotgun (WGS) entry which is preliminary data.</text>
</comment>